<keyword evidence="5" id="KW-1185">Reference proteome</keyword>
<dbReference type="SUPFAM" id="SSF52058">
    <property type="entry name" value="L domain-like"/>
    <property type="match status" value="1"/>
</dbReference>
<evidence type="ECO:0000313" key="5">
    <source>
        <dbReference type="Proteomes" id="UP001208689"/>
    </source>
</evidence>
<evidence type="ECO:0000313" key="4">
    <source>
        <dbReference type="EMBL" id="UYP47304.1"/>
    </source>
</evidence>
<dbReference type="PROSITE" id="PS51450">
    <property type="entry name" value="LRR"/>
    <property type="match status" value="2"/>
</dbReference>
<dbReference type="EMBL" id="CP104013">
    <property type="protein sequence ID" value="UYP47304.1"/>
    <property type="molecule type" value="Genomic_DNA"/>
</dbReference>
<dbReference type="Pfam" id="PF23598">
    <property type="entry name" value="LRR_14"/>
    <property type="match status" value="1"/>
</dbReference>
<evidence type="ECO:0000256" key="2">
    <source>
        <dbReference type="ARBA" id="ARBA00022737"/>
    </source>
</evidence>
<dbReference type="InterPro" id="IPR050216">
    <property type="entry name" value="LRR_domain-containing"/>
</dbReference>
<proteinExistence type="predicted"/>
<reference evidence="4" key="1">
    <citation type="submission" date="2022-09" db="EMBL/GenBank/DDBJ databases">
        <title>Actin cytoskeleton and complex cell architecture in an #Asgard archaeon.</title>
        <authorList>
            <person name="Ponce Toledo R.I."/>
            <person name="Schleper C."/>
            <person name="Rodrigues Oliveira T."/>
            <person name="Wollweber F."/>
            <person name="Xu J."/>
            <person name="Rittmann S."/>
            <person name="Klingl A."/>
            <person name="Pilhofer M."/>
        </authorList>
    </citation>
    <scope>NUCLEOTIDE SEQUENCE</scope>
    <source>
        <strain evidence="4">B-35</strain>
    </source>
</reference>
<feature type="domain" description="Disease resistance R13L4/SHOC-2-like LRR" evidence="3">
    <location>
        <begin position="224"/>
        <end position="325"/>
    </location>
</feature>
<dbReference type="SMART" id="SM00364">
    <property type="entry name" value="LRR_BAC"/>
    <property type="match status" value="6"/>
</dbReference>
<dbReference type="InterPro" id="IPR003591">
    <property type="entry name" value="Leu-rich_rpt_typical-subtyp"/>
</dbReference>
<sequence>MSASNQGSFLQDFNEMEVQLYKHLRRARKALNLQTIISLTGMKKKTILSSIKKFNFLGLIYSPSRNNFALQGKYHGDPLLMYEYEALTELEHILGESIPQIEKVDLNFGYVSDNFRVLELGLYKKNIEELPHSIGKLKQLRILDLGYNKLKKLPLELRNLVGITRLNLMFNLFTEIPLMIRKMVTLRELEFQGNKLTELPPWINKLTFMSGMDFGHNNLERLHENIGKHPKLNYLDLWNNKLTELPDSICQLKELKLLGLSRNQLVSLPESIGSLSNLISLGLDSNQIDAFPESICKLTHLEKLDISYNPLTSNSDKVKKWLNNLIVGEKCQLTNVHEASSQDEG</sequence>
<name>A0ABY6HUW7_9ARCH</name>
<dbReference type="PANTHER" id="PTHR48051">
    <property type="match status" value="1"/>
</dbReference>
<protein>
    <recommendedName>
        <fullName evidence="3">Disease resistance R13L4/SHOC-2-like LRR domain-containing protein</fullName>
    </recommendedName>
</protein>
<dbReference type="SMART" id="SM00369">
    <property type="entry name" value="LRR_TYP"/>
    <property type="match status" value="6"/>
</dbReference>
<dbReference type="InterPro" id="IPR001611">
    <property type="entry name" value="Leu-rich_rpt"/>
</dbReference>
<keyword evidence="1" id="KW-0433">Leucine-rich repeat</keyword>
<dbReference type="InterPro" id="IPR055414">
    <property type="entry name" value="LRR_R13L4/SHOC2-like"/>
</dbReference>
<evidence type="ECO:0000259" key="3">
    <source>
        <dbReference type="Pfam" id="PF23598"/>
    </source>
</evidence>
<dbReference type="PANTHER" id="PTHR48051:SF1">
    <property type="entry name" value="RAS SUPPRESSOR PROTEIN 1"/>
    <property type="match status" value="1"/>
</dbReference>
<organism evidence="4 5">
    <name type="scientific">Candidatus Lokiarchaeum ossiferum</name>
    <dbReference type="NCBI Taxonomy" id="2951803"/>
    <lineage>
        <taxon>Archaea</taxon>
        <taxon>Promethearchaeati</taxon>
        <taxon>Promethearchaeota</taxon>
        <taxon>Promethearchaeia</taxon>
        <taxon>Promethearchaeales</taxon>
        <taxon>Promethearchaeaceae</taxon>
        <taxon>Candidatus Lokiarchaeum</taxon>
    </lineage>
</organism>
<keyword evidence="2" id="KW-0677">Repeat</keyword>
<evidence type="ECO:0000256" key="1">
    <source>
        <dbReference type="ARBA" id="ARBA00022614"/>
    </source>
</evidence>
<gene>
    <name evidence="4" type="ORF">NEF87_003589</name>
</gene>
<dbReference type="Proteomes" id="UP001208689">
    <property type="component" value="Chromosome"/>
</dbReference>
<accession>A0ABY6HUW7</accession>
<dbReference type="Gene3D" id="3.80.10.10">
    <property type="entry name" value="Ribonuclease Inhibitor"/>
    <property type="match status" value="2"/>
</dbReference>
<dbReference type="InterPro" id="IPR032675">
    <property type="entry name" value="LRR_dom_sf"/>
</dbReference>
<dbReference type="Pfam" id="PF00560">
    <property type="entry name" value="LRR_1"/>
    <property type="match status" value="2"/>
</dbReference>